<evidence type="ECO:0000259" key="1">
    <source>
        <dbReference type="Pfam" id="PF03102"/>
    </source>
</evidence>
<dbReference type="EMBL" id="BARW01021869">
    <property type="protein sequence ID" value="GAI92923.1"/>
    <property type="molecule type" value="Genomic_DNA"/>
</dbReference>
<feature type="domain" description="PseI/NeuA/B-like" evidence="1">
    <location>
        <begin position="19"/>
        <end position="245"/>
    </location>
</feature>
<gene>
    <name evidence="2" type="ORF">S12H4_36652</name>
</gene>
<dbReference type="GO" id="GO:0016051">
    <property type="term" value="P:carbohydrate biosynthetic process"/>
    <property type="evidence" value="ECO:0007669"/>
    <property type="project" value="InterPro"/>
</dbReference>
<dbReference type="AlphaFoldDB" id="X1SIX6"/>
<dbReference type="InterPro" id="IPR051690">
    <property type="entry name" value="PseI-like"/>
</dbReference>
<accession>X1SIX6</accession>
<feature type="non-terminal residue" evidence="2">
    <location>
        <position position="1"/>
    </location>
</feature>
<dbReference type="Pfam" id="PF03102">
    <property type="entry name" value="NeuB"/>
    <property type="match status" value="1"/>
</dbReference>
<feature type="non-terminal residue" evidence="2">
    <location>
        <position position="269"/>
    </location>
</feature>
<comment type="caution">
    <text evidence="2">The sequence shown here is derived from an EMBL/GenBank/DDBJ whole genome shotgun (WGS) entry which is preliminary data.</text>
</comment>
<dbReference type="InterPro" id="IPR013132">
    <property type="entry name" value="PseI/NeuA/B-like_N"/>
</dbReference>
<dbReference type="PANTHER" id="PTHR42966">
    <property type="entry name" value="N-ACETYLNEURAMINATE SYNTHASE"/>
    <property type="match status" value="1"/>
</dbReference>
<protein>
    <recommendedName>
        <fullName evidence="1">PseI/NeuA/B-like domain-containing protein</fullName>
    </recommendedName>
</protein>
<dbReference type="InterPro" id="IPR013785">
    <property type="entry name" value="Aldolase_TIM"/>
</dbReference>
<evidence type="ECO:0000313" key="2">
    <source>
        <dbReference type="EMBL" id="GAI92923.1"/>
    </source>
</evidence>
<sequence>IIAEIGSNHDGSLEQAKKLIDTCARIKVDAVKFQAFKADKLFNKIKNKGIVDKLKGLEIKDGWYEKLFDYTNKKGLIFLSSVFDEDSVDLLDNFGIVAYKVASYELTHIPFLEHIAKKNKPIILSTGMANKSEIKEAIRSIHKAGNKQIIILHCISQYPTKPEDVNLNSLLTLQNDFNCPIGFSDHTKTIYASIGAVALGAKVIEKHFTLDRSLPGPDHPYALEPNGLQQMVMAIREVEKMLGSGEIRPAISEVQERGWRRAIYAICDI</sequence>
<organism evidence="2">
    <name type="scientific">marine sediment metagenome</name>
    <dbReference type="NCBI Taxonomy" id="412755"/>
    <lineage>
        <taxon>unclassified sequences</taxon>
        <taxon>metagenomes</taxon>
        <taxon>ecological metagenomes</taxon>
    </lineage>
</organism>
<dbReference type="Gene3D" id="3.20.20.70">
    <property type="entry name" value="Aldolase class I"/>
    <property type="match status" value="1"/>
</dbReference>
<dbReference type="SUPFAM" id="SSF51569">
    <property type="entry name" value="Aldolase"/>
    <property type="match status" value="1"/>
</dbReference>
<proteinExistence type="predicted"/>
<name>X1SIX6_9ZZZZ</name>
<reference evidence="2" key="1">
    <citation type="journal article" date="2014" name="Front. Microbiol.">
        <title>High frequency of phylogenetically diverse reductive dehalogenase-homologous genes in deep subseafloor sedimentary metagenomes.</title>
        <authorList>
            <person name="Kawai M."/>
            <person name="Futagami T."/>
            <person name="Toyoda A."/>
            <person name="Takaki Y."/>
            <person name="Nishi S."/>
            <person name="Hori S."/>
            <person name="Arai W."/>
            <person name="Tsubouchi T."/>
            <person name="Morono Y."/>
            <person name="Uchiyama I."/>
            <person name="Ito T."/>
            <person name="Fujiyama A."/>
            <person name="Inagaki F."/>
            <person name="Takami H."/>
        </authorList>
    </citation>
    <scope>NUCLEOTIDE SEQUENCE</scope>
    <source>
        <strain evidence="2">Expedition CK06-06</strain>
    </source>
</reference>
<dbReference type="GO" id="GO:0047444">
    <property type="term" value="F:N-acylneuraminate-9-phosphate synthase activity"/>
    <property type="evidence" value="ECO:0007669"/>
    <property type="project" value="TreeGrafter"/>
</dbReference>
<dbReference type="PANTHER" id="PTHR42966:SF1">
    <property type="entry name" value="SIALIC ACID SYNTHASE"/>
    <property type="match status" value="1"/>
</dbReference>